<evidence type="ECO:0000313" key="1">
    <source>
        <dbReference type="EMBL" id="RSE24469.1"/>
    </source>
</evidence>
<dbReference type="InterPro" id="IPR056950">
    <property type="entry name" value="Phage_tail_terminator_3"/>
</dbReference>
<organism evidence="1 2">
    <name type="scientific">Atlantibacter subterraneus</name>
    <dbReference type="NCBI Taxonomy" id="255519"/>
    <lineage>
        <taxon>Bacteria</taxon>
        <taxon>Pseudomonadati</taxon>
        <taxon>Pseudomonadota</taxon>
        <taxon>Gammaproteobacteria</taxon>
        <taxon>Enterobacterales</taxon>
        <taxon>Enterobacteriaceae</taxon>
        <taxon>Atlantibacter</taxon>
    </lineage>
</organism>
<reference evidence="1 2" key="1">
    <citation type="submission" date="2018-10" db="EMBL/GenBank/DDBJ databases">
        <title>Transmission dynamics of multidrug resistant bacteria on intensive care unit surfaces.</title>
        <authorList>
            <person name="D'Souza A.W."/>
            <person name="Potter R.F."/>
            <person name="Wallace M."/>
            <person name="Shupe A."/>
            <person name="Patel S."/>
            <person name="Sun S."/>
            <person name="Gul D."/>
            <person name="Kwon J.H."/>
            <person name="Andleeb S."/>
            <person name="Burnham C.-A.D."/>
            <person name="Dantas G."/>
        </authorList>
    </citation>
    <scope>NUCLEOTIDE SEQUENCE [LARGE SCALE GENOMIC DNA]</scope>
    <source>
        <strain evidence="1 2">AS_373</strain>
    </source>
</reference>
<dbReference type="EMBL" id="RHXB01000010">
    <property type="protein sequence ID" value="RSE24469.1"/>
    <property type="molecule type" value="Genomic_DNA"/>
</dbReference>
<evidence type="ECO:0008006" key="3">
    <source>
        <dbReference type="Google" id="ProtNLM"/>
    </source>
</evidence>
<evidence type="ECO:0000313" key="2">
    <source>
        <dbReference type="Proteomes" id="UP000275331"/>
    </source>
</evidence>
<comment type="caution">
    <text evidence="1">The sequence shown here is derived from an EMBL/GenBank/DDBJ whole genome shotgun (WGS) entry which is preliminary data.</text>
</comment>
<dbReference type="OrthoDB" id="6580129at2"/>
<dbReference type="RefSeq" id="WP_125294018.1">
    <property type="nucleotide sequence ID" value="NZ_RHWZ01000008.1"/>
</dbReference>
<dbReference type="Proteomes" id="UP000275331">
    <property type="component" value="Unassembled WGS sequence"/>
</dbReference>
<proteinExistence type="predicted"/>
<dbReference type="AlphaFoldDB" id="A0A427UVG7"/>
<dbReference type="Pfam" id="PF23842">
    <property type="entry name" value="Phage_tail_terminator_3"/>
    <property type="match status" value="1"/>
</dbReference>
<gene>
    <name evidence="1" type="ORF">EGT71_14940</name>
</gene>
<accession>A0A427UVG7</accession>
<protein>
    <recommendedName>
        <fullName evidence="3">DUF3168 domain-containing protein</fullName>
    </recommendedName>
</protein>
<sequence>MTPMMHERVRNMFVDAGLTAGFTVQQLLYDDPEDLTESVMVFRPSGGAPIRHDLGAEYYVQVDVIGAKGNGKRKDALNAVQRIVDYVQARPMADDCVGFIQNMGGVPPPMLSEEGRIIFRLQFSCNFGD</sequence>
<name>A0A427UVG7_9ENTR</name>